<dbReference type="AlphaFoldDB" id="A0A6A6HVE5"/>
<dbReference type="GeneID" id="54583690"/>
<gene>
    <name evidence="2" type="ORF">BU26DRAFT_524792</name>
</gene>
<dbReference type="Proteomes" id="UP000800094">
    <property type="component" value="Unassembled WGS sequence"/>
</dbReference>
<keyword evidence="3" id="KW-1185">Reference proteome</keyword>
<dbReference type="EMBL" id="ML987209">
    <property type="protein sequence ID" value="KAF2242164.1"/>
    <property type="molecule type" value="Genomic_DNA"/>
</dbReference>
<evidence type="ECO:0000313" key="2">
    <source>
        <dbReference type="EMBL" id="KAF2242164.1"/>
    </source>
</evidence>
<evidence type="ECO:0000256" key="1">
    <source>
        <dbReference type="SAM" id="Coils"/>
    </source>
</evidence>
<organism evidence="2 3">
    <name type="scientific">Trematosphaeria pertusa</name>
    <dbReference type="NCBI Taxonomy" id="390896"/>
    <lineage>
        <taxon>Eukaryota</taxon>
        <taxon>Fungi</taxon>
        <taxon>Dikarya</taxon>
        <taxon>Ascomycota</taxon>
        <taxon>Pezizomycotina</taxon>
        <taxon>Dothideomycetes</taxon>
        <taxon>Pleosporomycetidae</taxon>
        <taxon>Pleosporales</taxon>
        <taxon>Massarineae</taxon>
        <taxon>Trematosphaeriaceae</taxon>
        <taxon>Trematosphaeria</taxon>
    </lineage>
</organism>
<keyword evidence="1" id="KW-0175">Coiled coil</keyword>
<reference evidence="2" key="1">
    <citation type="journal article" date="2020" name="Stud. Mycol.">
        <title>101 Dothideomycetes genomes: a test case for predicting lifestyles and emergence of pathogens.</title>
        <authorList>
            <person name="Haridas S."/>
            <person name="Albert R."/>
            <person name="Binder M."/>
            <person name="Bloem J."/>
            <person name="Labutti K."/>
            <person name="Salamov A."/>
            <person name="Andreopoulos B."/>
            <person name="Baker S."/>
            <person name="Barry K."/>
            <person name="Bills G."/>
            <person name="Bluhm B."/>
            <person name="Cannon C."/>
            <person name="Castanera R."/>
            <person name="Culley D."/>
            <person name="Daum C."/>
            <person name="Ezra D."/>
            <person name="Gonzalez J."/>
            <person name="Henrissat B."/>
            <person name="Kuo A."/>
            <person name="Liang C."/>
            <person name="Lipzen A."/>
            <person name="Lutzoni F."/>
            <person name="Magnuson J."/>
            <person name="Mondo S."/>
            <person name="Nolan M."/>
            <person name="Ohm R."/>
            <person name="Pangilinan J."/>
            <person name="Park H.-J."/>
            <person name="Ramirez L."/>
            <person name="Alfaro M."/>
            <person name="Sun H."/>
            <person name="Tritt A."/>
            <person name="Yoshinaga Y."/>
            <person name="Zwiers L.-H."/>
            <person name="Turgeon B."/>
            <person name="Goodwin S."/>
            <person name="Spatafora J."/>
            <person name="Crous P."/>
            <person name="Grigoriev I."/>
        </authorList>
    </citation>
    <scope>NUCLEOTIDE SEQUENCE</scope>
    <source>
        <strain evidence="2">CBS 122368</strain>
    </source>
</reference>
<dbReference type="OrthoDB" id="4940706at2759"/>
<protein>
    <submittedName>
        <fullName evidence="2">Uncharacterized protein</fullName>
    </submittedName>
</protein>
<evidence type="ECO:0000313" key="3">
    <source>
        <dbReference type="Proteomes" id="UP000800094"/>
    </source>
</evidence>
<name>A0A6A6HVE5_9PLEO</name>
<dbReference type="RefSeq" id="XP_033677168.1">
    <property type="nucleotide sequence ID" value="XM_033830360.1"/>
</dbReference>
<proteinExistence type="predicted"/>
<accession>A0A6A6HVE5</accession>
<sequence>MPRSLSLLEPPIDVALLTSAAAKSISLTKLINDTVGPIPNYRLEYLLQKAFEMVAELKNMGTLSLSIREKKDAEALQNLRARQDNVIESLTIELKQLTQRETGRQLGSLGGTREGQVTRLQ</sequence>
<feature type="coiled-coil region" evidence="1">
    <location>
        <begin position="73"/>
        <end position="100"/>
    </location>
</feature>